<dbReference type="SUPFAM" id="SSF63829">
    <property type="entry name" value="Calcium-dependent phosphotriesterase"/>
    <property type="match status" value="1"/>
</dbReference>
<dbReference type="Pfam" id="PF07589">
    <property type="entry name" value="PEP-CTERM"/>
    <property type="match status" value="1"/>
</dbReference>
<dbReference type="OrthoDB" id="30052at2"/>
<feature type="transmembrane region" description="Helical" evidence="1">
    <location>
        <begin position="61"/>
        <end position="81"/>
    </location>
</feature>
<keyword evidence="1" id="KW-0812">Transmembrane</keyword>
<comment type="caution">
    <text evidence="3">The sequence shown here is derived from an EMBL/GenBank/DDBJ whole genome shotgun (WGS) entry which is preliminary data.</text>
</comment>
<accession>A0A501XLZ4</accession>
<keyword evidence="1" id="KW-0472">Membrane</keyword>
<gene>
    <name evidence="3" type="ORF">FJQ54_09920</name>
</gene>
<dbReference type="InterPro" id="IPR011042">
    <property type="entry name" value="6-blade_b-propeller_TolB-like"/>
</dbReference>
<name>A0A501XLZ4_9SPHN</name>
<dbReference type="InterPro" id="IPR013424">
    <property type="entry name" value="Ice-binding_C"/>
</dbReference>
<dbReference type="NCBIfam" id="NF035944">
    <property type="entry name" value="PEPxxWA-CTERM"/>
    <property type="match status" value="1"/>
</dbReference>
<dbReference type="NCBIfam" id="TIGR02595">
    <property type="entry name" value="PEP_CTERM"/>
    <property type="match status" value="1"/>
</dbReference>
<evidence type="ECO:0000256" key="1">
    <source>
        <dbReference type="SAM" id="Phobius"/>
    </source>
</evidence>
<evidence type="ECO:0000313" key="3">
    <source>
        <dbReference type="EMBL" id="TPE61197.1"/>
    </source>
</evidence>
<keyword evidence="1" id="KW-1133">Transmembrane helix</keyword>
<reference evidence="3 4" key="1">
    <citation type="submission" date="2019-06" db="EMBL/GenBank/DDBJ databases">
        <authorList>
            <person name="Lee I."/>
            <person name="Jang G.I."/>
            <person name="Hwang C.Y."/>
        </authorList>
    </citation>
    <scope>NUCLEOTIDE SEQUENCE [LARGE SCALE GENOMIC DNA]</scope>
    <source>
        <strain evidence="3 4">PAMC 28131</strain>
    </source>
</reference>
<dbReference type="Gene3D" id="2.120.10.30">
    <property type="entry name" value="TolB, C-terminal domain"/>
    <property type="match status" value="1"/>
</dbReference>
<evidence type="ECO:0000313" key="4">
    <source>
        <dbReference type="Proteomes" id="UP000319897"/>
    </source>
</evidence>
<dbReference type="NCBIfam" id="NF033206">
    <property type="entry name" value="ScyE_fam"/>
    <property type="match status" value="1"/>
</dbReference>
<keyword evidence="4" id="KW-1185">Reference proteome</keyword>
<dbReference type="Proteomes" id="UP000319897">
    <property type="component" value="Unassembled WGS sequence"/>
</dbReference>
<protein>
    <submittedName>
        <fullName evidence="3">ScyD/ScyE family protein</fullName>
    </submittedName>
</protein>
<dbReference type="EMBL" id="VFSU01000024">
    <property type="protein sequence ID" value="TPE61197.1"/>
    <property type="molecule type" value="Genomic_DNA"/>
</dbReference>
<organism evidence="3 4">
    <name type="scientific">Sandaracinobacter neustonicus</name>
    <dbReference type="NCBI Taxonomy" id="1715348"/>
    <lineage>
        <taxon>Bacteria</taxon>
        <taxon>Pseudomonadati</taxon>
        <taxon>Pseudomonadota</taxon>
        <taxon>Alphaproteobacteria</taxon>
        <taxon>Sphingomonadales</taxon>
        <taxon>Sphingosinicellaceae</taxon>
        <taxon>Sandaracinobacter</taxon>
    </lineage>
</organism>
<feature type="transmembrane region" description="Helical" evidence="1">
    <location>
        <begin position="414"/>
        <end position="431"/>
    </location>
</feature>
<feature type="domain" description="Ice-binding protein C-terminal" evidence="2">
    <location>
        <begin position="411"/>
        <end position="435"/>
    </location>
</feature>
<dbReference type="AlphaFoldDB" id="A0A501XLZ4"/>
<proteinExistence type="predicted"/>
<evidence type="ECO:0000259" key="2">
    <source>
        <dbReference type="Pfam" id="PF07589"/>
    </source>
</evidence>
<dbReference type="InterPro" id="IPR048031">
    <property type="entry name" value="ScyD/ScyE-like"/>
</dbReference>
<sequence>MIVRLRVQNPPFPAPSGKYQIFVVRPSWFAARPPAILSLLVPGGGVRRQHTGRRLMRKSSVLAATLAAVMLAVPAIAGTYVSKVVATGLNNPRGLAFGPDGALYIAEAGYYVEGGPVVVTPRGPAGYAATGSITRVAGGTQTRILSGLPGVGLTNGTDMAGPNDIAFTPDGVGHVVIGLGMNPQYRTSGLEPLGSNLGQVYSFTPGAFTAIGDISAYELANNPVGGALDSNPFHATAIGNDLLVTDAGSNTLLKLDRGTGEVSLVAAFPGRFMGPPPPYSDSVITGVAVGPDGNYYVSELTGFAFTEGAARIYQVTPGGDVSIAYEGFTMISDIAFGADGSLYVLEVDSNGLATAGGSGQIIRVRPGGKQTVVMGGLVMPTGLEIGGNGKLYVTNFSAMPGIGQVLAISYVPEPASWAMMIAGFGLVGAISRRRRAMQSAVA</sequence>